<organism evidence="1 2">
    <name type="scientific">Fusobacterium nucleatum subsp. polymorphum</name>
    <name type="common">Fusobacterium polymorphum</name>
    <dbReference type="NCBI Taxonomy" id="76857"/>
    <lineage>
        <taxon>Bacteria</taxon>
        <taxon>Fusobacteriati</taxon>
        <taxon>Fusobacteriota</taxon>
        <taxon>Fusobacteriia</taxon>
        <taxon>Fusobacteriales</taxon>
        <taxon>Fusobacteriaceae</taxon>
        <taxon>Fusobacterium</taxon>
    </lineage>
</organism>
<dbReference type="InterPro" id="IPR046146">
    <property type="entry name" value="DUF6148"/>
</dbReference>
<gene>
    <name evidence="1" type="ORF">RN96_00575</name>
</gene>
<dbReference type="EMBL" id="NJGI01000001">
    <property type="protein sequence ID" value="PGH21761.1"/>
    <property type="molecule type" value="Genomic_DNA"/>
</dbReference>
<accession>A0A2B7YL23</accession>
<reference evidence="1 2" key="1">
    <citation type="submission" date="2017-06" db="EMBL/GenBank/DDBJ databases">
        <title>Genome sequencing of Fusobacterium nucleatum subsp. polymorphum KCOM 1232 (=ChDC F37).</title>
        <authorList>
            <person name="Kook J.-K."/>
            <person name="Park S.-N."/>
            <person name="Lim Y.K."/>
            <person name="Roh H."/>
        </authorList>
    </citation>
    <scope>NUCLEOTIDE SEQUENCE [LARGE SCALE GENOMIC DNA]</scope>
    <source>
        <strain evidence="2">KCOM 1232 ( ChDC F37)</strain>
    </source>
</reference>
<protein>
    <submittedName>
        <fullName evidence="1">Uncharacterized protein</fullName>
    </submittedName>
</protein>
<dbReference type="Pfam" id="PF19645">
    <property type="entry name" value="DUF6148"/>
    <property type="match status" value="1"/>
</dbReference>
<evidence type="ECO:0000313" key="2">
    <source>
        <dbReference type="Proteomes" id="UP000222862"/>
    </source>
</evidence>
<evidence type="ECO:0000313" key="1">
    <source>
        <dbReference type="EMBL" id="PGH21761.1"/>
    </source>
</evidence>
<sequence>MIEAYRKAEIAVLTGKSYKIGTRELVREDLSEIRKGRAFWEGELDKLNNNGRKKLGRRVIPRDL</sequence>
<proteinExistence type="predicted"/>
<dbReference type="RefSeq" id="WP_098701927.1">
    <property type="nucleotide sequence ID" value="NZ_NJGI01000001.1"/>
</dbReference>
<dbReference type="AlphaFoldDB" id="A0A2B7YL23"/>
<dbReference type="Proteomes" id="UP000222862">
    <property type="component" value="Unassembled WGS sequence"/>
</dbReference>
<name>A0A2B7YL23_FUSNP</name>
<comment type="caution">
    <text evidence="1">The sequence shown here is derived from an EMBL/GenBank/DDBJ whole genome shotgun (WGS) entry which is preliminary data.</text>
</comment>